<dbReference type="PROSITE" id="PS51257">
    <property type="entry name" value="PROKAR_LIPOPROTEIN"/>
    <property type="match status" value="1"/>
</dbReference>
<keyword evidence="5" id="KW-1185">Reference proteome</keyword>
<dbReference type="OrthoDB" id="9814639at2"/>
<dbReference type="EMBL" id="CGIG01000001">
    <property type="protein sequence ID" value="CPR18529.1"/>
    <property type="molecule type" value="Genomic_DNA"/>
</dbReference>
<dbReference type="Gene3D" id="3.20.20.370">
    <property type="entry name" value="Glycoside hydrolase/deacetylase"/>
    <property type="match status" value="1"/>
</dbReference>
<gene>
    <name evidence="4" type="ORF">BN1221_03261</name>
</gene>
<dbReference type="GO" id="GO:0016810">
    <property type="term" value="F:hydrolase activity, acting on carbon-nitrogen (but not peptide) bonds"/>
    <property type="evidence" value="ECO:0007669"/>
    <property type="project" value="InterPro"/>
</dbReference>
<sequence length="671" mass="76615">MFLIPLRCLLILAAMLVITACSRTDRPPFTAPAERPLAANEQEWPANHYVVLAYHDVEDDGADQQFMSVRTSALNEQFVWLRENGYQPVSVDDILRARSGGKPLPAKAVLLTFDDGYSSFYRRVYPLLKAYRWPAVLAPVGAWLDTPEGQAVDFGGQPTPRDRFLFWLQVREMSQSGLVEIGAHTYAQHKGHVANPQANMEPYAVSRGYDPHARRYESVADYRRRINDDVALITQRISDVTGKAPRVWVWPYGAAGGEALKIVRRHGYQMALTLEKGLASTDEPYNVPRILVANNPELRQFAQMVVDVRQQESMRVAHIDLDYVYDPDPAQQESNLDQLVQRVADLGINTVFLQAFADPQGDGNIRSLYFPNRWLPVRADLFNHVAWQLITRAHVEVYAWMPVLAFDVDDQKAARVEKIDLASGQRHIDAQQYKRLSPWNSENRRRIIEIYEDLASHALFDGILFHDDAVLADDEDASADALRAYQAAGFPETIAAIRQDPQLFSRWTRFKSQTLVEFTQTLAAHVRDIRGPQIKTARNIFALPILEPESEAWFAQNLDDFLAAYDWTAPMAMPLMENVPLNESNAWLEKLVRTVGQRPGALSKTVFELQARDWRTPEERWLSAEQLTEWMKTLQINGAQSYGYYPDNFLTDQPELNVIRPEFSSRWYPLP</sequence>
<evidence type="ECO:0000256" key="2">
    <source>
        <dbReference type="SAM" id="SignalP"/>
    </source>
</evidence>
<name>A0A0G4JXZ1_9GAMM</name>
<dbReference type="RefSeq" id="WP_048638167.1">
    <property type="nucleotide sequence ID" value="NZ_CGIG01000001.1"/>
</dbReference>
<dbReference type="PANTHER" id="PTHR34216:SF7">
    <property type="entry name" value="POLY-BETA-1,6-N-ACETYL-D-GLUCOSAMINE N-DEACETYLASE"/>
    <property type="match status" value="1"/>
</dbReference>
<dbReference type="PANTHER" id="PTHR34216">
    <property type="match status" value="1"/>
</dbReference>
<dbReference type="STRING" id="1109412.BN1221_03261"/>
<dbReference type="Pfam" id="PF01522">
    <property type="entry name" value="Polysacc_deac_1"/>
    <property type="match status" value="1"/>
</dbReference>
<evidence type="ECO:0000313" key="5">
    <source>
        <dbReference type="Proteomes" id="UP000044377"/>
    </source>
</evidence>
<feature type="chain" id="PRO_5005194327" evidence="2">
    <location>
        <begin position="21"/>
        <end position="671"/>
    </location>
</feature>
<organism evidence="4 5">
    <name type="scientific">Brenneria goodwinii</name>
    <dbReference type="NCBI Taxonomy" id="1109412"/>
    <lineage>
        <taxon>Bacteria</taxon>
        <taxon>Pseudomonadati</taxon>
        <taxon>Pseudomonadota</taxon>
        <taxon>Gammaproteobacteria</taxon>
        <taxon>Enterobacterales</taxon>
        <taxon>Pectobacteriaceae</taxon>
        <taxon>Brenneria</taxon>
    </lineage>
</organism>
<keyword evidence="1 2" id="KW-0732">Signal</keyword>
<evidence type="ECO:0000256" key="1">
    <source>
        <dbReference type="ARBA" id="ARBA00022729"/>
    </source>
</evidence>
<evidence type="ECO:0000313" key="4">
    <source>
        <dbReference type="EMBL" id="CPR18529.1"/>
    </source>
</evidence>
<dbReference type="GO" id="GO:0005975">
    <property type="term" value="P:carbohydrate metabolic process"/>
    <property type="evidence" value="ECO:0007669"/>
    <property type="project" value="InterPro"/>
</dbReference>
<dbReference type="InterPro" id="IPR023854">
    <property type="entry name" value="PGA_deacetylase_PgaB"/>
</dbReference>
<dbReference type="PROSITE" id="PS51677">
    <property type="entry name" value="NODB"/>
    <property type="match status" value="1"/>
</dbReference>
<dbReference type="SUPFAM" id="SSF88713">
    <property type="entry name" value="Glycoside hydrolase/deacetylase"/>
    <property type="match status" value="1"/>
</dbReference>
<dbReference type="InterPro" id="IPR002509">
    <property type="entry name" value="NODB_dom"/>
</dbReference>
<dbReference type="NCBIfam" id="NF011177">
    <property type="entry name" value="PRK14582.1"/>
    <property type="match status" value="1"/>
</dbReference>
<dbReference type="NCBIfam" id="TIGR03938">
    <property type="entry name" value="deacetyl_PgaB"/>
    <property type="match status" value="1"/>
</dbReference>
<reference evidence="5" key="1">
    <citation type="submission" date="2015-01" db="EMBL/GenBank/DDBJ databases">
        <authorList>
            <person name="Paterson Steve"/>
        </authorList>
    </citation>
    <scope>NUCLEOTIDE SEQUENCE [LARGE SCALE GENOMIC DNA]</scope>
    <source>
        <strain evidence="5">OBR1</strain>
    </source>
</reference>
<dbReference type="InterPro" id="IPR051398">
    <property type="entry name" value="Polysacch_Deacetylase"/>
</dbReference>
<dbReference type="Gene3D" id="3.20.20.80">
    <property type="entry name" value="Glycosidases"/>
    <property type="match status" value="1"/>
</dbReference>
<dbReference type="AlphaFoldDB" id="A0A0G4JXZ1"/>
<dbReference type="GO" id="GO:0043708">
    <property type="term" value="P:cell adhesion involved in biofilm formation"/>
    <property type="evidence" value="ECO:0007669"/>
    <property type="project" value="InterPro"/>
</dbReference>
<feature type="signal peptide" evidence="2">
    <location>
        <begin position="1"/>
        <end position="20"/>
    </location>
</feature>
<dbReference type="InterPro" id="IPR011330">
    <property type="entry name" value="Glyco_hydro/deAcase_b/a-brl"/>
</dbReference>
<accession>A0A0G4JXZ1</accession>
<dbReference type="Proteomes" id="UP000044377">
    <property type="component" value="Unassembled WGS sequence"/>
</dbReference>
<dbReference type="InterPro" id="IPR032772">
    <property type="entry name" value="PGA_deacetylase_PgaB_C"/>
</dbReference>
<feature type="domain" description="NodB homology" evidence="3">
    <location>
        <begin position="107"/>
        <end position="351"/>
    </location>
</feature>
<protein>
    <submittedName>
        <fullName evidence="4">Biofilm PGA synthesis deacetylase PgaB (EC 3.-)</fullName>
    </submittedName>
</protein>
<dbReference type="Pfam" id="PF14883">
    <property type="entry name" value="GHL13"/>
    <property type="match status" value="1"/>
</dbReference>
<proteinExistence type="predicted"/>
<evidence type="ECO:0000259" key="3">
    <source>
        <dbReference type="PROSITE" id="PS51677"/>
    </source>
</evidence>